<organism evidence="1 2">
    <name type="scientific">Coniophora puteana (strain RWD-64-598)</name>
    <name type="common">Brown rot fungus</name>
    <dbReference type="NCBI Taxonomy" id="741705"/>
    <lineage>
        <taxon>Eukaryota</taxon>
        <taxon>Fungi</taxon>
        <taxon>Dikarya</taxon>
        <taxon>Basidiomycota</taxon>
        <taxon>Agaricomycotina</taxon>
        <taxon>Agaricomycetes</taxon>
        <taxon>Agaricomycetidae</taxon>
        <taxon>Boletales</taxon>
        <taxon>Coniophorineae</taxon>
        <taxon>Coniophoraceae</taxon>
        <taxon>Coniophora</taxon>
    </lineage>
</organism>
<accession>A0A5M3MFI0</accession>
<name>A0A5M3MFI0_CONPW</name>
<evidence type="ECO:0000313" key="2">
    <source>
        <dbReference type="Proteomes" id="UP000053558"/>
    </source>
</evidence>
<reference evidence="2" key="1">
    <citation type="journal article" date="2012" name="Science">
        <title>The Paleozoic origin of enzymatic lignin decomposition reconstructed from 31 fungal genomes.</title>
        <authorList>
            <person name="Floudas D."/>
            <person name="Binder M."/>
            <person name="Riley R."/>
            <person name="Barry K."/>
            <person name="Blanchette R.A."/>
            <person name="Henrissat B."/>
            <person name="Martinez A.T."/>
            <person name="Otillar R."/>
            <person name="Spatafora J.W."/>
            <person name="Yadav J.S."/>
            <person name="Aerts A."/>
            <person name="Benoit I."/>
            <person name="Boyd A."/>
            <person name="Carlson A."/>
            <person name="Copeland A."/>
            <person name="Coutinho P.M."/>
            <person name="de Vries R.P."/>
            <person name="Ferreira P."/>
            <person name="Findley K."/>
            <person name="Foster B."/>
            <person name="Gaskell J."/>
            <person name="Glotzer D."/>
            <person name="Gorecki P."/>
            <person name="Heitman J."/>
            <person name="Hesse C."/>
            <person name="Hori C."/>
            <person name="Igarashi K."/>
            <person name="Jurgens J.A."/>
            <person name="Kallen N."/>
            <person name="Kersten P."/>
            <person name="Kohler A."/>
            <person name="Kuees U."/>
            <person name="Kumar T.K.A."/>
            <person name="Kuo A."/>
            <person name="LaButti K."/>
            <person name="Larrondo L.F."/>
            <person name="Lindquist E."/>
            <person name="Ling A."/>
            <person name="Lombard V."/>
            <person name="Lucas S."/>
            <person name="Lundell T."/>
            <person name="Martin R."/>
            <person name="McLaughlin D.J."/>
            <person name="Morgenstern I."/>
            <person name="Morin E."/>
            <person name="Murat C."/>
            <person name="Nagy L.G."/>
            <person name="Nolan M."/>
            <person name="Ohm R.A."/>
            <person name="Patyshakuliyeva A."/>
            <person name="Rokas A."/>
            <person name="Ruiz-Duenas F.J."/>
            <person name="Sabat G."/>
            <person name="Salamov A."/>
            <person name="Samejima M."/>
            <person name="Schmutz J."/>
            <person name="Slot J.C."/>
            <person name="St John F."/>
            <person name="Stenlid J."/>
            <person name="Sun H."/>
            <person name="Sun S."/>
            <person name="Syed K."/>
            <person name="Tsang A."/>
            <person name="Wiebenga A."/>
            <person name="Young D."/>
            <person name="Pisabarro A."/>
            <person name="Eastwood D.C."/>
            <person name="Martin F."/>
            <person name="Cullen D."/>
            <person name="Grigoriev I.V."/>
            <person name="Hibbett D.S."/>
        </authorList>
    </citation>
    <scope>NUCLEOTIDE SEQUENCE [LARGE SCALE GENOMIC DNA]</scope>
    <source>
        <strain evidence="2">RWD-64-598 SS2</strain>
    </source>
</reference>
<dbReference type="RefSeq" id="XP_007772756.1">
    <property type="nucleotide sequence ID" value="XM_007774566.1"/>
</dbReference>
<dbReference type="Proteomes" id="UP000053558">
    <property type="component" value="Unassembled WGS sequence"/>
</dbReference>
<dbReference type="GeneID" id="19210778"/>
<proteinExistence type="predicted"/>
<comment type="caution">
    <text evidence="1">The sequence shown here is derived from an EMBL/GenBank/DDBJ whole genome shotgun (WGS) entry which is preliminary data.</text>
</comment>
<dbReference type="EMBL" id="JH711584">
    <property type="protein sequence ID" value="EIW77375.1"/>
    <property type="molecule type" value="Genomic_DNA"/>
</dbReference>
<dbReference type="AlphaFoldDB" id="A0A5M3MFI0"/>
<sequence length="89" mass="9888">MYPAVDGAQCGTLRSGVVRMPDGAVMLPEPEGLLNERDISIWLVCSSVCSRSHGQPMLSELTLFEELSFGVEMILRRHCICVDDNVHRL</sequence>
<gene>
    <name evidence="1" type="ORF">CONPUDRAFT_84480</name>
</gene>
<dbReference type="KEGG" id="cput:CONPUDRAFT_84480"/>
<keyword evidence="2" id="KW-1185">Reference proteome</keyword>
<evidence type="ECO:0000313" key="1">
    <source>
        <dbReference type="EMBL" id="EIW77375.1"/>
    </source>
</evidence>
<protein>
    <submittedName>
        <fullName evidence="1">Uncharacterized protein</fullName>
    </submittedName>
</protein>